<dbReference type="RefSeq" id="WP_196939506.1">
    <property type="nucleotide sequence ID" value="NZ_MU158690.1"/>
</dbReference>
<name>A0ABR9T9H9_9SPHI</name>
<dbReference type="Pfam" id="PF08522">
    <property type="entry name" value="BT_3987-like_N"/>
    <property type="match status" value="1"/>
</dbReference>
<evidence type="ECO:0000313" key="2">
    <source>
        <dbReference type="EMBL" id="MBE8721554.1"/>
    </source>
</evidence>
<feature type="domain" description="F5/8 type C" evidence="1">
    <location>
        <begin position="156"/>
        <end position="301"/>
    </location>
</feature>
<organism evidence="2 3">
    <name type="scientific">Sphingobacterium pedocola</name>
    <dbReference type="NCBI Taxonomy" id="2082722"/>
    <lineage>
        <taxon>Bacteria</taxon>
        <taxon>Pseudomonadati</taxon>
        <taxon>Bacteroidota</taxon>
        <taxon>Sphingobacteriia</taxon>
        <taxon>Sphingobacteriales</taxon>
        <taxon>Sphingobacteriaceae</taxon>
        <taxon>Sphingobacterium</taxon>
    </lineage>
</organism>
<dbReference type="PROSITE" id="PS50022">
    <property type="entry name" value="FA58C_3"/>
    <property type="match status" value="1"/>
</dbReference>
<protein>
    <recommendedName>
        <fullName evidence="1">F5/8 type C domain-containing protein</fullName>
    </recommendedName>
</protein>
<keyword evidence="3" id="KW-1185">Reference proteome</keyword>
<proteinExistence type="predicted"/>
<dbReference type="SUPFAM" id="SSF49785">
    <property type="entry name" value="Galactose-binding domain-like"/>
    <property type="match status" value="1"/>
</dbReference>
<gene>
    <name evidence="2" type="ORF">C4F40_12565</name>
</gene>
<evidence type="ECO:0000259" key="1">
    <source>
        <dbReference type="PROSITE" id="PS50022"/>
    </source>
</evidence>
<dbReference type="PROSITE" id="PS51257">
    <property type="entry name" value="PROKAR_LIPOPROTEIN"/>
    <property type="match status" value="1"/>
</dbReference>
<accession>A0ABR9T9H9</accession>
<dbReference type="Gene3D" id="2.60.40.1740">
    <property type="entry name" value="hypothetical protein (bacova_03559)"/>
    <property type="match status" value="1"/>
</dbReference>
<dbReference type="Gene3D" id="2.60.120.260">
    <property type="entry name" value="Galactose-binding domain-like"/>
    <property type="match status" value="1"/>
</dbReference>
<dbReference type="Pfam" id="PF00754">
    <property type="entry name" value="F5_F8_type_C"/>
    <property type="match status" value="1"/>
</dbReference>
<dbReference type="InterPro" id="IPR013728">
    <property type="entry name" value="BT_3987-like_N"/>
</dbReference>
<dbReference type="EMBL" id="PSKQ01000021">
    <property type="protein sequence ID" value="MBE8721554.1"/>
    <property type="molecule type" value="Genomic_DNA"/>
</dbReference>
<dbReference type="Proteomes" id="UP000618319">
    <property type="component" value="Unassembled WGS sequence"/>
</dbReference>
<dbReference type="InterPro" id="IPR000421">
    <property type="entry name" value="FA58C"/>
</dbReference>
<dbReference type="InterPro" id="IPR008979">
    <property type="entry name" value="Galactose-bd-like_sf"/>
</dbReference>
<comment type="caution">
    <text evidence="2">The sequence shown here is derived from an EMBL/GenBank/DDBJ whole genome shotgun (WGS) entry which is preliminary data.</text>
</comment>
<evidence type="ECO:0000313" key="3">
    <source>
        <dbReference type="Proteomes" id="UP000618319"/>
    </source>
</evidence>
<reference evidence="2 3" key="1">
    <citation type="submission" date="2018-02" db="EMBL/GenBank/DDBJ databases">
        <title>Sphingobacterium KA21.</title>
        <authorList>
            <person name="Vasarhelyi B.M."/>
            <person name="Deshmukh S."/>
            <person name="Balint B."/>
            <person name="Kukolya J."/>
        </authorList>
    </citation>
    <scope>NUCLEOTIDE SEQUENCE [LARGE SCALE GENOMIC DNA]</scope>
    <source>
        <strain evidence="2 3">Ka21</strain>
    </source>
</reference>
<sequence>MDIKKYLAVFIILTLLSSCKKEIELGEYKRVYMPQSLNSPHSYTISLKDEETRIVVGAALGGVEASEQEIEVSFRVDPQLVDQYNQNNATTYRLLPAAAYRFSSDKATIAIGEISSPVIELLVNGFGTLQVDQEYLLPISIADISAGVEFNEDLKTAYFLFRVTREFIDRSSWTVFDTSTEEPGENMWGGTGGGEGRHAIDGMTGTYWHTQWDGGQPAPPHHIAFDMDNNQTVNGFVLINRNNRLLNGGNPQNITVQFSTSGSVWSQKEEFILENIDGEQQIDLAIAVQARYFRITVNSTYIDMINNRPNPSTHIAEVYAF</sequence>